<evidence type="ECO:0000256" key="3">
    <source>
        <dbReference type="ARBA" id="ARBA00023180"/>
    </source>
</evidence>
<keyword evidence="5" id="KW-0812">Transmembrane</keyword>
<feature type="compositionally biased region" description="Polar residues" evidence="4">
    <location>
        <begin position="493"/>
        <end position="503"/>
    </location>
</feature>
<dbReference type="GO" id="GO:0016787">
    <property type="term" value="F:hydrolase activity"/>
    <property type="evidence" value="ECO:0007669"/>
    <property type="project" value="TreeGrafter"/>
</dbReference>
<dbReference type="Gene3D" id="2.120.10.30">
    <property type="entry name" value="TolB, C-terminal domain"/>
    <property type="match status" value="1"/>
</dbReference>
<dbReference type="PANTHER" id="PTHR10426">
    <property type="entry name" value="STRICTOSIDINE SYNTHASE-RELATED"/>
    <property type="match status" value="1"/>
</dbReference>
<dbReference type="InterPro" id="IPR018119">
    <property type="entry name" value="Strictosidine_synth_cons-reg"/>
</dbReference>
<feature type="compositionally biased region" description="Basic and acidic residues" evidence="4">
    <location>
        <begin position="530"/>
        <end position="541"/>
    </location>
</feature>
<keyword evidence="5" id="KW-0472">Membrane</keyword>
<keyword evidence="5" id="KW-1133">Transmembrane helix</keyword>
<sequence length="650" mass="72070">MGLLYGLGIKAVNFIVVFLIVCLIPGLPPRTTFPFVGFKLAANKDLKGALEPNHHLDNAERLLNGRIYGPECLIKSSGNDIYMGIHGGEVIKVNGAHITHVTKLGQACEDVFEEKRCGRPLGLAFDTKGNNLIIADAYYGIWLFDLKTKKKQLLVSPLQELPGKTVNRPAKLFNDVAVDKDGNIYWTDSSSDFLLQDLVFTAFANPSGRLFKYDRVKNESKVLLDNLYFANGVALSPEEDFLVVAETGASRLMKYHLKGSSAGKGEVFVEGLSGLPDNLTPNEDGIWVPLILSVDSQNPSLFAIFSEFPNLRLFLARILYLFEAPFRAFNNIYPNKFSQRFVHFIGHGESVSFMIPKRSTIVRLDWDGNIVGSLHGFDKSVGAACHVLEFNDYLYLGSPFNRFLVRVKSPAPKKPMLQARINNARYEGMEIETSLKPRMEKTTTAPPVVTKPTVTHARSTPTTPKPVISAKTTVVPSASTTTTRTSIKSSTTEQPSTTKTVKSPSMEGTRIPKEPAPIKENIPADNVAPKQEKLKKSSKSDNDFIPPHEFELIKSTGAEVLGSWGYRNKKSISSAQIHFELAIRRRVICVVKVNLSTSNSPLIVYWNVRNILRDDINEANRVNVCLPDPPTPTNKALLQGLSKIRFILNN</sequence>
<dbReference type="PANTHER" id="PTHR10426:SF88">
    <property type="entry name" value="ADIPOCYTE PLASMA MEMBRANE-ASSOCIATED PROTEIN HEMOMUCIN-RELATED"/>
    <property type="match status" value="1"/>
</dbReference>
<evidence type="ECO:0000256" key="4">
    <source>
        <dbReference type="SAM" id="MobiDB-lite"/>
    </source>
</evidence>
<dbReference type="Pfam" id="PF03088">
    <property type="entry name" value="Str_synth"/>
    <property type="match status" value="1"/>
</dbReference>
<accession>A0A1B0BBC9</accession>
<feature type="transmembrane region" description="Helical" evidence="5">
    <location>
        <begin position="7"/>
        <end position="27"/>
    </location>
</feature>
<evidence type="ECO:0000256" key="5">
    <source>
        <dbReference type="SAM" id="Phobius"/>
    </source>
</evidence>
<keyword evidence="8" id="KW-1185">Reference proteome</keyword>
<evidence type="ECO:0000256" key="1">
    <source>
        <dbReference type="ARBA" id="ARBA00009191"/>
    </source>
</evidence>
<keyword evidence="2" id="KW-0597">Phosphoprotein</keyword>
<dbReference type="InterPro" id="IPR011042">
    <property type="entry name" value="6-blade_b-propeller_TolB-like"/>
</dbReference>
<evidence type="ECO:0000256" key="2">
    <source>
        <dbReference type="ARBA" id="ARBA00022553"/>
    </source>
</evidence>
<reference evidence="8" key="1">
    <citation type="submission" date="2015-01" db="EMBL/GenBank/DDBJ databases">
        <authorList>
            <person name="Aksoy S."/>
            <person name="Warren W."/>
            <person name="Wilson R.K."/>
        </authorList>
    </citation>
    <scope>NUCLEOTIDE SEQUENCE [LARGE SCALE GENOMIC DNA]</scope>
    <source>
        <strain evidence="8">IAEA</strain>
    </source>
</reference>
<evidence type="ECO:0000259" key="6">
    <source>
        <dbReference type="Pfam" id="PF03088"/>
    </source>
</evidence>
<dbReference type="Pfam" id="PF20067">
    <property type="entry name" value="SSL_N"/>
    <property type="match status" value="1"/>
</dbReference>
<name>A0A1B0BBC9_9MUSC</name>
<reference evidence="7" key="2">
    <citation type="submission" date="2020-05" db="UniProtKB">
        <authorList>
            <consortium name="EnsemblMetazoa"/>
        </authorList>
    </citation>
    <scope>IDENTIFICATION</scope>
    <source>
        <strain evidence="7">IAEA</strain>
    </source>
</reference>
<dbReference type="AlphaFoldDB" id="A0A1B0BBC9"/>
<evidence type="ECO:0000313" key="8">
    <source>
        <dbReference type="Proteomes" id="UP000092460"/>
    </source>
</evidence>
<dbReference type="Proteomes" id="UP000092460">
    <property type="component" value="Unassembled WGS sequence"/>
</dbReference>
<dbReference type="EnsemblMetazoa" id="GPPI024702-RA">
    <property type="protein sequence ID" value="GPPI024702-PA"/>
    <property type="gene ID" value="GPPI024702"/>
</dbReference>
<comment type="similarity">
    <text evidence="1">Belongs to the strictosidine synthase family.</text>
</comment>
<dbReference type="EMBL" id="JXJN01011412">
    <property type="status" value="NOT_ANNOTATED_CDS"/>
    <property type="molecule type" value="Genomic_DNA"/>
</dbReference>
<proteinExistence type="inferred from homology"/>
<keyword evidence="3" id="KW-0325">Glycoprotein</keyword>
<dbReference type="FunFam" id="2.120.10.30:FF:000065">
    <property type="entry name" value="Hemomucin"/>
    <property type="match status" value="1"/>
</dbReference>
<feature type="compositionally biased region" description="Low complexity" evidence="4">
    <location>
        <begin position="472"/>
        <end position="492"/>
    </location>
</feature>
<dbReference type="STRING" id="67801.A0A1B0BBC9"/>
<feature type="region of interest" description="Disordered" evidence="4">
    <location>
        <begin position="472"/>
        <end position="541"/>
    </location>
</feature>
<protein>
    <recommendedName>
        <fullName evidence="6">Strictosidine synthase conserved region domain-containing protein</fullName>
    </recommendedName>
</protein>
<dbReference type="EMBL" id="JXJN01011411">
    <property type="status" value="NOT_ANNOTATED_CDS"/>
    <property type="molecule type" value="Genomic_DNA"/>
</dbReference>
<dbReference type="SUPFAM" id="SSF63829">
    <property type="entry name" value="Calcium-dependent phosphotriesterase"/>
    <property type="match status" value="1"/>
</dbReference>
<dbReference type="VEuPathDB" id="VectorBase:GPPI024702"/>
<feature type="domain" description="Strictosidine synthase conserved region" evidence="6">
    <location>
        <begin position="174"/>
        <end position="259"/>
    </location>
</feature>
<organism evidence="7 8">
    <name type="scientific">Glossina palpalis gambiensis</name>
    <dbReference type="NCBI Taxonomy" id="67801"/>
    <lineage>
        <taxon>Eukaryota</taxon>
        <taxon>Metazoa</taxon>
        <taxon>Ecdysozoa</taxon>
        <taxon>Arthropoda</taxon>
        <taxon>Hexapoda</taxon>
        <taxon>Insecta</taxon>
        <taxon>Pterygota</taxon>
        <taxon>Neoptera</taxon>
        <taxon>Endopterygota</taxon>
        <taxon>Diptera</taxon>
        <taxon>Brachycera</taxon>
        <taxon>Muscomorpha</taxon>
        <taxon>Hippoboscoidea</taxon>
        <taxon>Glossinidae</taxon>
        <taxon>Glossina</taxon>
    </lineage>
</organism>
<dbReference type="GO" id="GO:0012505">
    <property type="term" value="C:endomembrane system"/>
    <property type="evidence" value="ECO:0007669"/>
    <property type="project" value="TreeGrafter"/>
</dbReference>
<evidence type="ECO:0000313" key="7">
    <source>
        <dbReference type="EnsemblMetazoa" id="GPPI024702-PA"/>
    </source>
</evidence>